<proteinExistence type="predicted"/>
<name>A0A0D0BHN0_9AGAR</name>
<reference evidence="1 2" key="1">
    <citation type="submission" date="2014-04" db="EMBL/GenBank/DDBJ databases">
        <title>Evolutionary Origins and Diversification of the Mycorrhizal Mutualists.</title>
        <authorList>
            <consortium name="DOE Joint Genome Institute"/>
            <consortium name="Mycorrhizal Genomics Consortium"/>
            <person name="Kohler A."/>
            <person name="Kuo A."/>
            <person name="Nagy L.G."/>
            <person name="Floudas D."/>
            <person name="Copeland A."/>
            <person name="Barry K.W."/>
            <person name="Cichocki N."/>
            <person name="Veneault-Fourrey C."/>
            <person name="LaButti K."/>
            <person name="Lindquist E.A."/>
            <person name="Lipzen A."/>
            <person name="Lundell T."/>
            <person name="Morin E."/>
            <person name="Murat C."/>
            <person name="Riley R."/>
            <person name="Ohm R."/>
            <person name="Sun H."/>
            <person name="Tunlid A."/>
            <person name="Henrissat B."/>
            <person name="Grigoriev I.V."/>
            <person name="Hibbett D.S."/>
            <person name="Martin F."/>
        </authorList>
    </citation>
    <scope>NUCLEOTIDE SEQUENCE [LARGE SCALE GENOMIC DNA]</scope>
    <source>
        <strain evidence="1 2">FD-317 M1</strain>
    </source>
</reference>
<sequence>MTMQWAQYTSSAEVTRKLLQLDEPCMVLKNRCCAGHGPPRQPRPQPSVFLTGPFTTAPSSMSAWLQDIPPYAMSTTCNVCRGNMYKCMSLLQAPPILAFAVDRMDGFDIDSVLTAVINREQVSYHLKGLAYYSHEQAHYMSRFIDNQGCVYCQ</sequence>
<gene>
    <name evidence="1" type="ORF">GYMLUDRAFT_57660</name>
</gene>
<evidence type="ECO:0000313" key="1">
    <source>
        <dbReference type="EMBL" id="KIK63465.1"/>
    </source>
</evidence>
<dbReference type="HOGENOM" id="CLU_1713473_0_0_1"/>
<accession>A0A0D0BHN0</accession>
<organism evidence="1 2">
    <name type="scientific">Collybiopsis luxurians FD-317 M1</name>
    <dbReference type="NCBI Taxonomy" id="944289"/>
    <lineage>
        <taxon>Eukaryota</taxon>
        <taxon>Fungi</taxon>
        <taxon>Dikarya</taxon>
        <taxon>Basidiomycota</taxon>
        <taxon>Agaricomycotina</taxon>
        <taxon>Agaricomycetes</taxon>
        <taxon>Agaricomycetidae</taxon>
        <taxon>Agaricales</taxon>
        <taxon>Marasmiineae</taxon>
        <taxon>Omphalotaceae</taxon>
        <taxon>Collybiopsis</taxon>
        <taxon>Collybiopsis luxurians</taxon>
    </lineage>
</organism>
<keyword evidence="2" id="KW-1185">Reference proteome</keyword>
<dbReference type="Proteomes" id="UP000053593">
    <property type="component" value="Unassembled WGS sequence"/>
</dbReference>
<dbReference type="AlphaFoldDB" id="A0A0D0BHN0"/>
<evidence type="ECO:0000313" key="2">
    <source>
        <dbReference type="Proteomes" id="UP000053593"/>
    </source>
</evidence>
<protein>
    <submittedName>
        <fullName evidence="1">Uncharacterized protein</fullName>
    </submittedName>
</protein>
<dbReference type="EMBL" id="KN834764">
    <property type="protein sequence ID" value="KIK63465.1"/>
    <property type="molecule type" value="Genomic_DNA"/>
</dbReference>